<feature type="domain" description="Mid2" evidence="3">
    <location>
        <begin position="220"/>
        <end position="337"/>
    </location>
</feature>
<dbReference type="STRING" id="1071381.G8BUZ7"/>
<evidence type="ECO:0000313" key="4">
    <source>
        <dbReference type="EMBL" id="CCE63579.1"/>
    </source>
</evidence>
<evidence type="ECO:0000259" key="3">
    <source>
        <dbReference type="Pfam" id="PF04478"/>
    </source>
</evidence>
<dbReference type="KEGG" id="tpf:TPHA_0F00930"/>
<dbReference type="RefSeq" id="XP_003686013.1">
    <property type="nucleotide sequence ID" value="XM_003685965.1"/>
</dbReference>
<dbReference type="Pfam" id="PF04478">
    <property type="entry name" value="Mid2"/>
    <property type="match status" value="1"/>
</dbReference>
<evidence type="ECO:0000256" key="2">
    <source>
        <dbReference type="SAM" id="Phobius"/>
    </source>
</evidence>
<dbReference type="InterPro" id="IPR007567">
    <property type="entry name" value="Mid2_dom"/>
</dbReference>
<keyword evidence="2" id="KW-0472">Membrane</keyword>
<dbReference type="AlphaFoldDB" id="G8BUZ7"/>
<organism evidence="4 5">
    <name type="scientific">Tetrapisispora phaffii (strain ATCC 24235 / CBS 4417 / NBRC 1672 / NRRL Y-8282 / UCD 70-5)</name>
    <name type="common">Yeast</name>
    <name type="synonym">Fabospora phaffii</name>
    <dbReference type="NCBI Taxonomy" id="1071381"/>
    <lineage>
        <taxon>Eukaryota</taxon>
        <taxon>Fungi</taxon>
        <taxon>Dikarya</taxon>
        <taxon>Ascomycota</taxon>
        <taxon>Saccharomycotina</taxon>
        <taxon>Saccharomycetes</taxon>
        <taxon>Saccharomycetales</taxon>
        <taxon>Saccharomycetaceae</taxon>
        <taxon>Tetrapisispora</taxon>
    </lineage>
</organism>
<feature type="region of interest" description="Disordered" evidence="1">
    <location>
        <begin position="445"/>
        <end position="469"/>
    </location>
</feature>
<evidence type="ECO:0000256" key="1">
    <source>
        <dbReference type="SAM" id="MobiDB-lite"/>
    </source>
</evidence>
<protein>
    <recommendedName>
        <fullName evidence="3">Mid2 domain-containing protein</fullName>
    </recommendedName>
</protein>
<keyword evidence="2" id="KW-0812">Transmembrane</keyword>
<sequence>MHLNYIVHRYLNRYIYKCEHVDDIQCSVNRKCCLTNIIWRHTSTQQKAVDEIVMSTSLLFLAQLQVVLMAFISAAVGLSGASNSTLASRSFAKGSSTSLFGTYSSRDAAVEYASSEINEIIFSSSQRPLYFTSSYQSSSSLDIHSQISSDTAVSTVLNSSLAYSLSALDSIEGSLSTSSPLSILPSSSSYIPSPTYYQGSSVHAPETYNSSVDVYTSLALVTNIVNGHTYVSNYYATVTEIDSSTAAVSFGSKQLGYKHVLSTHNRNIIIGCCVGLGIPLMILLIVLFYYIFIRKTKTVDYINSEGGIVTAYDKNFIHKKWYLLIGKENKIEPTFKNNKVTVLEPENSGVSYSSENLNLETSHDNNYKEFINTTATKNYKNYKISNSFNRHKRNKSNQLPTHNFLVEEDQYYNRQSDNVISIDASNNGNNNANAKYTAIEGRNSTITQTSASTSGSPYEKYSSEESMTH</sequence>
<feature type="compositionally biased region" description="Polar residues" evidence="1">
    <location>
        <begin position="445"/>
        <end position="456"/>
    </location>
</feature>
<accession>G8BUZ7</accession>
<dbReference type="OrthoDB" id="4070729at2759"/>
<name>G8BUZ7_TETPH</name>
<dbReference type="HOGENOM" id="CLU_582890_0_0_1"/>
<dbReference type="Proteomes" id="UP000005666">
    <property type="component" value="Chromosome 6"/>
</dbReference>
<gene>
    <name evidence="4" type="primary">TPHA0F00930</name>
    <name evidence="4" type="ordered locus">TPHA_0F00930</name>
</gene>
<reference evidence="4 5" key="1">
    <citation type="journal article" date="2011" name="Proc. Natl. Acad. Sci. U.S.A.">
        <title>Evolutionary erosion of yeast sex chromosomes by mating-type switching accidents.</title>
        <authorList>
            <person name="Gordon J.L."/>
            <person name="Armisen D."/>
            <person name="Proux-Wera E."/>
            <person name="Oheigeartaigh S.S."/>
            <person name="Byrne K.P."/>
            <person name="Wolfe K.H."/>
        </authorList>
    </citation>
    <scope>NUCLEOTIDE SEQUENCE [LARGE SCALE GENOMIC DNA]</scope>
    <source>
        <strain evidence="5">ATCC 24235 / CBS 4417 / NBRC 1672 / NRRL Y-8282 / UCD 70-5</strain>
    </source>
</reference>
<keyword evidence="5" id="KW-1185">Reference proteome</keyword>
<feature type="transmembrane region" description="Helical" evidence="2">
    <location>
        <begin position="58"/>
        <end position="81"/>
    </location>
</feature>
<keyword evidence="2" id="KW-1133">Transmembrane helix</keyword>
<dbReference type="EMBL" id="HE612861">
    <property type="protein sequence ID" value="CCE63579.1"/>
    <property type="molecule type" value="Genomic_DNA"/>
</dbReference>
<evidence type="ECO:0000313" key="5">
    <source>
        <dbReference type="Proteomes" id="UP000005666"/>
    </source>
</evidence>
<proteinExistence type="predicted"/>
<feature type="transmembrane region" description="Helical" evidence="2">
    <location>
        <begin position="268"/>
        <end position="292"/>
    </location>
</feature>
<dbReference type="GeneID" id="11535542"/>